<proteinExistence type="predicted"/>
<name>A0ACC0JE08_CHOFU</name>
<dbReference type="Proteomes" id="UP001064048">
    <property type="component" value="Chromosome 10"/>
</dbReference>
<reference evidence="1 2" key="1">
    <citation type="journal article" date="2022" name="Genome Biol. Evol.">
        <title>The Spruce Budworm Genome: Reconstructing the Evolutionary History of Antifreeze Proteins.</title>
        <authorList>
            <person name="Beliveau C."/>
            <person name="Gagne P."/>
            <person name="Picq S."/>
            <person name="Vernygora O."/>
            <person name="Keeling C.I."/>
            <person name="Pinkney K."/>
            <person name="Doucet D."/>
            <person name="Wen F."/>
            <person name="Johnston J.S."/>
            <person name="Maaroufi H."/>
            <person name="Boyle B."/>
            <person name="Laroche J."/>
            <person name="Dewar K."/>
            <person name="Juretic N."/>
            <person name="Blackburn G."/>
            <person name="Nisole A."/>
            <person name="Brunet B."/>
            <person name="Brandao M."/>
            <person name="Lumley L."/>
            <person name="Duan J."/>
            <person name="Quan G."/>
            <person name="Lucarotti C.J."/>
            <person name="Roe A.D."/>
            <person name="Sperling F.A.H."/>
            <person name="Levesque R.C."/>
            <person name="Cusson M."/>
        </authorList>
    </citation>
    <scope>NUCLEOTIDE SEQUENCE [LARGE SCALE GENOMIC DNA]</scope>
    <source>
        <strain evidence="1">Glfc:IPQL:Cfum</strain>
    </source>
</reference>
<gene>
    <name evidence="1" type="ORF">MSG28_006221</name>
</gene>
<comment type="caution">
    <text evidence="1">The sequence shown here is derived from an EMBL/GenBank/DDBJ whole genome shotgun (WGS) entry which is preliminary data.</text>
</comment>
<dbReference type="EMBL" id="CM046110">
    <property type="protein sequence ID" value="KAI8422360.1"/>
    <property type="molecule type" value="Genomic_DNA"/>
</dbReference>
<organism evidence="1 2">
    <name type="scientific">Choristoneura fumiferana</name>
    <name type="common">Spruce budworm moth</name>
    <name type="synonym">Archips fumiferana</name>
    <dbReference type="NCBI Taxonomy" id="7141"/>
    <lineage>
        <taxon>Eukaryota</taxon>
        <taxon>Metazoa</taxon>
        <taxon>Ecdysozoa</taxon>
        <taxon>Arthropoda</taxon>
        <taxon>Hexapoda</taxon>
        <taxon>Insecta</taxon>
        <taxon>Pterygota</taxon>
        <taxon>Neoptera</taxon>
        <taxon>Endopterygota</taxon>
        <taxon>Lepidoptera</taxon>
        <taxon>Glossata</taxon>
        <taxon>Ditrysia</taxon>
        <taxon>Tortricoidea</taxon>
        <taxon>Tortricidae</taxon>
        <taxon>Tortricinae</taxon>
        <taxon>Choristoneura</taxon>
    </lineage>
</organism>
<evidence type="ECO:0000313" key="2">
    <source>
        <dbReference type="Proteomes" id="UP001064048"/>
    </source>
</evidence>
<accession>A0ACC0JE08</accession>
<sequence>MLEPWNDASLLPPPIHTFSCSRIAGIQELRSICKNIIKVLSKQSPLHKESAILSRFAYKFDKKFRNDIGYRNFKKVNVALRRYLLLNLLKDVVSFSDTLPPVDDEFYLPTRQMLQYVLVRLLAFSKIMLRICICSKKASVFYLDRIRSGDSHWMSLMPYAVLSRVWSMCSVLLRHACNWYSQLLPWLDKLQVQGVVLLPDGYNFPLDLEDWLDLKNFDNFGRFEWTPDKCLKLQQDLIGVEDEDGDNLGSILEFVNQVNDNNESEDMPKIPYFKSETQTPLSLSTQLLNTDQGEIISRENFKATANPKTKPESEVRQKIKYDHSPASVTNTKSLKDFIKIEETCRNENSESSLTSHLSFMQWQALKNALDSLLESLSNNRKIEKKFKKIWKEKCVDYS</sequence>
<evidence type="ECO:0000313" key="1">
    <source>
        <dbReference type="EMBL" id="KAI8422360.1"/>
    </source>
</evidence>
<keyword evidence="2" id="KW-1185">Reference proteome</keyword>
<protein>
    <submittedName>
        <fullName evidence="1">Uncharacterized protein</fullName>
    </submittedName>
</protein>